<gene>
    <name evidence="1" type="ORF">Cboi01_000125400</name>
</gene>
<name>A0ACB5TI02_CANBO</name>
<reference evidence="1" key="1">
    <citation type="submission" date="2023-04" db="EMBL/GenBank/DDBJ databases">
        <title>Candida boidinii NBRC 1967.</title>
        <authorList>
            <person name="Ichikawa N."/>
            <person name="Sato H."/>
            <person name="Tonouchi N."/>
        </authorList>
    </citation>
    <scope>NUCLEOTIDE SEQUENCE</scope>
    <source>
        <strain evidence="1">NBRC 1967</strain>
    </source>
</reference>
<proteinExistence type="predicted"/>
<evidence type="ECO:0000313" key="2">
    <source>
        <dbReference type="Proteomes" id="UP001165101"/>
    </source>
</evidence>
<accession>A0ACB5TI02</accession>
<keyword evidence="2" id="KW-1185">Reference proteome</keyword>
<evidence type="ECO:0000313" key="1">
    <source>
        <dbReference type="EMBL" id="GME89092.1"/>
    </source>
</evidence>
<organism evidence="1 2">
    <name type="scientific">Candida boidinii</name>
    <name type="common">Yeast</name>
    <dbReference type="NCBI Taxonomy" id="5477"/>
    <lineage>
        <taxon>Eukaryota</taxon>
        <taxon>Fungi</taxon>
        <taxon>Dikarya</taxon>
        <taxon>Ascomycota</taxon>
        <taxon>Saccharomycotina</taxon>
        <taxon>Pichiomycetes</taxon>
        <taxon>Pichiales</taxon>
        <taxon>Pichiaceae</taxon>
        <taxon>Ogataea</taxon>
        <taxon>Ogataea/Candida clade</taxon>
    </lineage>
</organism>
<dbReference type="Proteomes" id="UP001165101">
    <property type="component" value="Unassembled WGS sequence"/>
</dbReference>
<sequence>MISEIIILDSNLNSTNDISNELKSSILNKFNSNDTIVLKAFNNFKSLINYLLIETNYTYLKNNHSNKEDEIKDHIYSSDEIEQVDSFDNKGNLTKINKYINNDLEYDIFYTIGIILNNSNDNSNNNTESLNDLSSILKKELIETRFHHLNPVVLNMDLSSNNNNSINYDDIISNQFITKLYLINDLIKTRILRIKTWVGLQDDKINNKDLNIHSMTNVYNNFINKNDINNKLLNFTKLLNNEINFENLLIIKNDKNYYLNLLNSWDFPAHNLTNDELLYCGYLILSQQFINARIKVNENGNGNEDEDCTCSTSDLSIIYSYLFHIRDNYRIGNPFHNFRHAIDVVQATYYFLLQLDKSSKDEFSIQLDESYRLHLLLSSLGHDLGHPGTTNLFLKDYETPISKIFNNESPLEKFHLLQYKNISDNYFKIYKNESLYKRFENFYTKLIKKVILATDMAQHDLFVNEIEKFKNYENEGEKIVMLCCLLIKCADISNVCRPLNISAKWGLSLGNEFKEISQLEKLIKTNEYDEDSIENNKITNHLIKNISPIEAIEKVNNLSNSQMFFINRFAFDFFNKISINIESMKFMIGQLNENTNYWKSNIK</sequence>
<comment type="caution">
    <text evidence="1">The sequence shown here is derived from an EMBL/GenBank/DDBJ whole genome shotgun (WGS) entry which is preliminary data.</text>
</comment>
<dbReference type="EMBL" id="BSXV01000437">
    <property type="protein sequence ID" value="GME89092.1"/>
    <property type="molecule type" value="Genomic_DNA"/>
</dbReference>
<protein>
    <submittedName>
        <fullName evidence="1">Unnamed protein product</fullName>
    </submittedName>
</protein>